<dbReference type="Pfam" id="PF07730">
    <property type="entry name" value="HisKA_3"/>
    <property type="match status" value="1"/>
</dbReference>
<evidence type="ECO:0000259" key="16">
    <source>
        <dbReference type="SMART" id="SM00387"/>
    </source>
</evidence>
<evidence type="ECO:0000256" key="11">
    <source>
        <dbReference type="ARBA" id="ARBA00022989"/>
    </source>
</evidence>
<feature type="coiled-coil region" evidence="14">
    <location>
        <begin position="70"/>
        <end position="97"/>
    </location>
</feature>
<accession>A0A1I0NUA7</accession>
<organism evidence="18 19">
    <name type="scientific">Cognatiyoonia koreensis</name>
    <dbReference type="NCBI Taxonomy" id="364200"/>
    <lineage>
        <taxon>Bacteria</taxon>
        <taxon>Pseudomonadati</taxon>
        <taxon>Pseudomonadota</taxon>
        <taxon>Alphaproteobacteria</taxon>
        <taxon>Rhodobacterales</taxon>
        <taxon>Paracoccaceae</taxon>
        <taxon>Cognatiyoonia</taxon>
    </lineage>
</organism>
<evidence type="ECO:0000256" key="5">
    <source>
        <dbReference type="ARBA" id="ARBA00022553"/>
    </source>
</evidence>
<evidence type="ECO:0000313" key="19">
    <source>
        <dbReference type="Proteomes" id="UP000199167"/>
    </source>
</evidence>
<dbReference type="Gene3D" id="3.30.565.10">
    <property type="entry name" value="Histidine kinase-like ATPase, C-terminal domain"/>
    <property type="match status" value="1"/>
</dbReference>
<dbReference type="GO" id="GO:0046983">
    <property type="term" value="F:protein dimerization activity"/>
    <property type="evidence" value="ECO:0007669"/>
    <property type="project" value="InterPro"/>
</dbReference>
<evidence type="ECO:0000256" key="1">
    <source>
        <dbReference type="ARBA" id="ARBA00000085"/>
    </source>
</evidence>
<protein>
    <recommendedName>
        <fullName evidence="3">histidine kinase</fullName>
        <ecNumber evidence="3">2.7.13.3</ecNumber>
    </recommendedName>
</protein>
<dbReference type="InterPro" id="IPR050482">
    <property type="entry name" value="Sensor_HK_TwoCompSys"/>
</dbReference>
<keyword evidence="8" id="KW-0547">Nucleotide-binding</keyword>
<evidence type="ECO:0000256" key="8">
    <source>
        <dbReference type="ARBA" id="ARBA00022741"/>
    </source>
</evidence>
<dbReference type="InterPro" id="IPR003594">
    <property type="entry name" value="HATPase_dom"/>
</dbReference>
<keyword evidence="6" id="KW-0808">Transferase</keyword>
<dbReference type="Pfam" id="PF02518">
    <property type="entry name" value="HATPase_c"/>
    <property type="match status" value="1"/>
</dbReference>
<dbReference type="SMART" id="SM00387">
    <property type="entry name" value="HATPase_c"/>
    <property type="match status" value="1"/>
</dbReference>
<dbReference type="InterPro" id="IPR017171">
    <property type="entry name" value="Sig_transdc_His_kinase_MctS"/>
</dbReference>
<proteinExistence type="predicted"/>
<dbReference type="SMART" id="SM01049">
    <property type="entry name" value="Cache_2"/>
    <property type="match status" value="1"/>
</dbReference>
<keyword evidence="19" id="KW-1185">Reference proteome</keyword>
<evidence type="ECO:0000256" key="4">
    <source>
        <dbReference type="ARBA" id="ARBA00022475"/>
    </source>
</evidence>
<evidence type="ECO:0000256" key="14">
    <source>
        <dbReference type="SAM" id="Coils"/>
    </source>
</evidence>
<dbReference type="EC" id="2.7.13.3" evidence="3"/>
<evidence type="ECO:0000256" key="9">
    <source>
        <dbReference type="ARBA" id="ARBA00022777"/>
    </source>
</evidence>
<reference evidence="18 19" key="1">
    <citation type="submission" date="2016-10" db="EMBL/GenBank/DDBJ databases">
        <authorList>
            <person name="de Groot N.N."/>
        </authorList>
    </citation>
    <scope>NUCLEOTIDE SEQUENCE [LARGE SCALE GENOMIC DNA]</scope>
    <source>
        <strain evidence="18 19">DSM 17925</strain>
    </source>
</reference>
<keyword evidence="5" id="KW-0597">Phosphoprotein</keyword>
<dbReference type="InterPro" id="IPR036890">
    <property type="entry name" value="HATPase_C_sf"/>
</dbReference>
<name>A0A1I0NUA7_9RHOB</name>
<dbReference type="AlphaFoldDB" id="A0A1I0NUA7"/>
<feature type="transmembrane region" description="Helical" evidence="15">
    <location>
        <begin position="250"/>
        <end position="270"/>
    </location>
</feature>
<dbReference type="SUPFAM" id="SSF55874">
    <property type="entry name" value="ATPase domain of HSP90 chaperone/DNA topoisomerase II/histidine kinase"/>
    <property type="match status" value="1"/>
</dbReference>
<evidence type="ECO:0000256" key="7">
    <source>
        <dbReference type="ARBA" id="ARBA00022692"/>
    </source>
</evidence>
<evidence type="ECO:0000256" key="13">
    <source>
        <dbReference type="ARBA" id="ARBA00023136"/>
    </source>
</evidence>
<keyword evidence="14" id="KW-0175">Coiled coil</keyword>
<evidence type="ECO:0000256" key="10">
    <source>
        <dbReference type="ARBA" id="ARBA00022840"/>
    </source>
</evidence>
<dbReference type="PIRSF" id="PIRSF037314">
    <property type="entry name" value="STHK_MctS"/>
    <property type="match status" value="1"/>
</dbReference>
<dbReference type="Gene3D" id="1.20.5.1930">
    <property type="match status" value="1"/>
</dbReference>
<dbReference type="Pfam" id="PF17200">
    <property type="entry name" value="sCache_2"/>
    <property type="match status" value="1"/>
</dbReference>
<sequence>MLALTKNRITRRFALPVIFLLLCAPATVESHLKMSFWLARIRAAFDLSYGQKLFLLATVPLIVAVTLITLVVTIQSRQLAEREIAALEAELIEAKKEELKNYLSIARTAVVNTYGRAAPDDEAAKLAVTQELSAMLYGQDGYFFVFEYDGTNIVAPRQTYLIGKNWTGLKDINGIPITDEIIRIARTGGGYHTFEWPKPSTGANGQMIVYVNGLQDWRWAMGTGIFIDDVVQSVAAARADVEQRINRTSLYIVGIATIAVLGVFISGLILNIRERRLADTKLKALTQRIFDTQEEERGRVARELHDGISQMLVGVRYALELSKRRLGMDNAKAGDSLDKGIASLGGAIQEVRRISRDLRPGVLDDLGLGPALQALTDEYTNRTGIHVDFETVVFRNRLDQEARIALYRIAQEALTNIERHSGATSVSVSLKGNRKGAVLNIADNGTGMVWPGAARGRAQGIGMRNMQERVEQLGGTLRVLSTSQGTTIVAQVPLTHMLKPEETRKKTA</sequence>
<evidence type="ECO:0000256" key="12">
    <source>
        <dbReference type="ARBA" id="ARBA00023012"/>
    </source>
</evidence>
<keyword evidence="4" id="KW-1003">Cell membrane</keyword>
<dbReference type="GO" id="GO:0005886">
    <property type="term" value="C:plasma membrane"/>
    <property type="evidence" value="ECO:0007669"/>
    <property type="project" value="UniProtKB-SubCell"/>
</dbReference>
<feature type="domain" description="Histidine kinase/HSP90-like ATPase" evidence="16">
    <location>
        <begin position="401"/>
        <end position="496"/>
    </location>
</feature>
<keyword evidence="13 15" id="KW-0472">Membrane</keyword>
<evidence type="ECO:0000256" key="3">
    <source>
        <dbReference type="ARBA" id="ARBA00012438"/>
    </source>
</evidence>
<keyword evidence="11 15" id="KW-1133">Transmembrane helix</keyword>
<comment type="catalytic activity">
    <reaction evidence="1">
        <text>ATP + protein L-histidine = ADP + protein N-phospho-L-histidine.</text>
        <dbReference type="EC" id="2.7.13.3"/>
    </reaction>
</comment>
<keyword evidence="10" id="KW-0067">ATP-binding</keyword>
<keyword evidence="7 15" id="KW-0812">Transmembrane</keyword>
<dbReference type="STRING" id="364200.SAMN04488515_0824"/>
<evidence type="ECO:0000313" key="18">
    <source>
        <dbReference type="EMBL" id="SEW05143.1"/>
    </source>
</evidence>
<dbReference type="Gene3D" id="3.30.450.20">
    <property type="entry name" value="PAS domain"/>
    <property type="match status" value="1"/>
</dbReference>
<feature type="transmembrane region" description="Helical" evidence="15">
    <location>
        <begin position="54"/>
        <end position="74"/>
    </location>
</feature>
<evidence type="ECO:0000259" key="17">
    <source>
        <dbReference type="SMART" id="SM01049"/>
    </source>
</evidence>
<feature type="domain" description="Single Cache" evidence="17">
    <location>
        <begin position="88"/>
        <end position="179"/>
    </location>
</feature>
<dbReference type="GO" id="GO:0005524">
    <property type="term" value="F:ATP binding"/>
    <property type="evidence" value="ECO:0007669"/>
    <property type="project" value="UniProtKB-KW"/>
</dbReference>
<evidence type="ECO:0000256" key="6">
    <source>
        <dbReference type="ARBA" id="ARBA00022679"/>
    </source>
</evidence>
<dbReference type="PANTHER" id="PTHR24421">
    <property type="entry name" value="NITRATE/NITRITE SENSOR PROTEIN NARX-RELATED"/>
    <property type="match status" value="1"/>
</dbReference>
<gene>
    <name evidence="18" type="ORF">SAMN04488515_0824</name>
</gene>
<dbReference type="Proteomes" id="UP000199167">
    <property type="component" value="Unassembled WGS sequence"/>
</dbReference>
<evidence type="ECO:0000256" key="2">
    <source>
        <dbReference type="ARBA" id="ARBA00004651"/>
    </source>
</evidence>
<keyword evidence="9 18" id="KW-0418">Kinase</keyword>
<dbReference type="CDD" id="cd16917">
    <property type="entry name" value="HATPase_UhpB-NarQ-NarX-like"/>
    <property type="match status" value="1"/>
</dbReference>
<dbReference type="GO" id="GO:0000155">
    <property type="term" value="F:phosphorelay sensor kinase activity"/>
    <property type="evidence" value="ECO:0007669"/>
    <property type="project" value="InterPro"/>
</dbReference>
<comment type="subcellular location">
    <subcellularLocation>
        <location evidence="2">Cell membrane</location>
        <topology evidence="2">Multi-pass membrane protein</topology>
    </subcellularLocation>
</comment>
<dbReference type="EMBL" id="FOIZ01000001">
    <property type="protein sequence ID" value="SEW05143.1"/>
    <property type="molecule type" value="Genomic_DNA"/>
</dbReference>
<dbReference type="InterPro" id="IPR011712">
    <property type="entry name" value="Sig_transdc_His_kin_sub3_dim/P"/>
</dbReference>
<dbReference type="PANTHER" id="PTHR24421:SF10">
    <property type="entry name" value="NITRATE_NITRITE SENSOR PROTEIN NARQ"/>
    <property type="match status" value="1"/>
</dbReference>
<evidence type="ECO:0000256" key="15">
    <source>
        <dbReference type="SAM" id="Phobius"/>
    </source>
</evidence>
<dbReference type="InterPro" id="IPR033480">
    <property type="entry name" value="sCache_2"/>
</dbReference>
<keyword evidence="12" id="KW-0902">Two-component regulatory system</keyword>